<comment type="caution">
    <text evidence="2">The sequence shown here is derived from an EMBL/GenBank/DDBJ whole genome shotgun (WGS) entry which is preliminary data.</text>
</comment>
<dbReference type="Proteomes" id="UP000295281">
    <property type="component" value="Unassembled WGS sequence"/>
</dbReference>
<name>A0A4V3D8Y2_9ACTN</name>
<dbReference type="EMBL" id="SNYN01000003">
    <property type="protein sequence ID" value="TDQ53700.1"/>
    <property type="molecule type" value="Genomic_DNA"/>
</dbReference>
<feature type="compositionally biased region" description="Low complexity" evidence="1">
    <location>
        <begin position="33"/>
        <end position="44"/>
    </location>
</feature>
<keyword evidence="3" id="KW-1185">Reference proteome</keyword>
<organism evidence="2 3">
    <name type="scientific">Actinorugispora endophytica</name>
    <dbReference type="NCBI Taxonomy" id="1605990"/>
    <lineage>
        <taxon>Bacteria</taxon>
        <taxon>Bacillati</taxon>
        <taxon>Actinomycetota</taxon>
        <taxon>Actinomycetes</taxon>
        <taxon>Streptosporangiales</taxon>
        <taxon>Nocardiopsidaceae</taxon>
        <taxon>Actinorugispora</taxon>
    </lineage>
</organism>
<feature type="compositionally biased region" description="Basic residues" evidence="1">
    <location>
        <begin position="73"/>
        <end position="95"/>
    </location>
</feature>
<dbReference type="AlphaFoldDB" id="A0A4V3D8Y2"/>
<evidence type="ECO:0000256" key="1">
    <source>
        <dbReference type="SAM" id="MobiDB-lite"/>
    </source>
</evidence>
<evidence type="ECO:0000313" key="3">
    <source>
        <dbReference type="Proteomes" id="UP000295281"/>
    </source>
</evidence>
<evidence type="ECO:0000313" key="2">
    <source>
        <dbReference type="EMBL" id="TDQ53700.1"/>
    </source>
</evidence>
<gene>
    <name evidence="2" type="ORF">EV190_103151</name>
</gene>
<accession>A0A4V3D8Y2</accession>
<proteinExistence type="predicted"/>
<protein>
    <submittedName>
        <fullName evidence="2">Uncharacterized protein</fullName>
    </submittedName>
</protein>
<reference evidence="2 3" key="1">
    <citation type="submission" date="2019-03" db="EMBL/GenBank/DDBJ databases">
        <title>Genomic Encyclopedia of Type Strains, Phase IV (KMG-IV): sequencing the most valuable type-strain genomes for metagenomic binning, comparative biology and taxonomic classification.</title>
        <authorList>
            <person name="Goeker M."/>
        </authorList>
    </citation>
    <scope>NUCLEOTIDE SEQUENCE [LARGE SCALE GENOMIC DNA]</scope>
    <source>
        <strain evidence="2 3">DSM 46770</strain>
    </source>
</reference>
<feature type="region of interest" description="Disordered" evidence="1">
    <location>
        <begin position="1"/>
        <end position="290"/>
    </location>
</feature>
<sequence>MSRPRGARGIPSGPRHRQQPHRAPAQQGERVEVVAAPQQAPVQAGSRRAVPGPVREHAHGLAGADRVAAPHPGQHRKVGGAQRAVHHGHHGGPRHRPGEPDHPGARGQHLVSRLGREVHPAVAGQPPLGRRVEAAEDLGCSAQRPPPRSCVGVGGRPPRRGAEGEEQSRQGSVESSHAPSLTGVPTPPPNESPACGQTRRSPVGGRRTLDIAPSTGLKGAGLSVRRLESSGGSLLSRSSRASSCFPRGGPGSRSAPRLHRPVRRPGQGVRNNRGGRRPPHQGKAESWPQS</sequence>
<feature type="compositionally biased region" description="Low complexity" evidence="1">
    <location>
        <begin position="221"/>
        <end position="243"/>
    </location>
</feature>
<feature type="compositionally biased region" description="Polar residues" evidence="1">
    <location>
        <begin position="169"/>
        <end position="179"/>
    </location>
</feature>